<accession>A0ACB6QDZ8</accession>
<proteinExistence type="predicted"/>
<comment type="caution">
    <text evidence="1">The sequence shown here is derived from an EMBL/GenBank/DDBJ whole genome shotgun (WGS) entry which is preliminary data.</text>
</comment>
<keyword evidence="2" id="KW-1185">Reference proteome</keyword>
<reference evidence="1" key="1">
    <citation type="journal article" date="2020" name="Stud. Mycol.">
        <title>101 Dothideomycetes genomes: a test case for predicting lifestyles and emergence of pathogens.</title>
        <authorList>
            <person name="Haridas S."/>
            <person name="Albert R."/>
            <person name="Binder M."/>
            <person name="Bloem J."/>
            <person name="Labutti K."/>
            <person name="Salamov A."/>
            <person name="Andreopoulos B."/>
            <person name="Baker S."/>
            <person name="Barry K."/>
            <person name="Bills G."/>
            <person name="Bluhm B."/>
            <person name="Cannon C."/>
            <person name="Castanera R."/>
            <person name="Culley D."/>
            <person name="Daum C."/>
            <person name="Ezra D."/>
            <person name="Gonzalez J."/>
            <person name="Henrissat B."/>
            <person name="Kuo A."/>
            <person name="Liang C."/>
            <person name="Lipzen A."/>
            <person name="Lutzoni F."/>
            <person name="Magnuson J."/>
            <person name="Mondo S."/>
            <person name="Nolan M."/>
            <person name="Ohm R."/>
            <person name="Pangilinan J."/>
            <person name="Park H.-J."/>
            <person name="Ramirez L."/>
            <person name="Alfaro M."/>
            <person name="Sun H."/>
            <person name="Tritt A."/>
            <person name="Yoshinaga Y."/>
            <person name="Zwiers L.-H."/>
            <person name="Turgeon B."/>
            <person name="Goodwin S."/>
            <person name="Spatafora J."/>
            <person name="Crous P."/>
            <person name="Grigoriev I."/>
        </authorList>
    </citation>
    <scope>NUCLEOTIDE SEQUENCE</scope>
    <source>
        <strain evidence="1">ATCC 200398</strain>
    </source>
</reference>
<evidence type="ECO:0000313" key="2">
    <source>
        <dbReference type="Proteomes" id="UP000799755"/>
    </source>
</evidence>
<protein>
    <submittedName>
        <fullName evidence="1">Uncharacterized protein</fullName>
    </submittedName>
</protein>
<dbReference type="Proteomes" id="UP000799755">
    <property type="component" value="Unassembled WGS sequence"/>
</dbReference>
<evidence type="ECO:0000313" key="1">
    <source>
        <dbReference type="EMBL" id="KAF2464725.1"/>
    </source>
</evidence>
<name>A0ACB6QDZ8_9PLEO</name>
<sequence length="553" mass="62292">MEVSPGTTCLTQRDSRPSGAKSTVSTSSTNNQWPLCVQHYTSCLVSQDAAIRDTSQFENTYLSKQTSVEALSQGKGNVVEELLCQDHHSADLQRVIENNSCTSLFIHRFVMKPGTQGAPKDLKRLRLSGSAFRWLLSRFDVSPSFVSALLNPDLPSGYCDLTFTDSAEHPVHIIWYIITVRSAVNCVENETSHVLSAAGSNQMDSASYLHLEDLSSDIRPSRIAVYSRHDGQSSNAICIDFQDGRWHHLVEEPYNRVKEVLTLAQTRGHTAHPATIHVAMLSSSARWWKQALAQLKSQLISYEKRLLVETTETAAADRALLRRQLEMNKALHTIISHLRRYKIELETSMAIAKGLLESDHLWRNDHNSNSLGQKNPGDSTRNALALLSEQFHGFRAVAQELESKTETILALVFQFVKWTNDMLLVSNGKSMFKLMKSSREQGKFARRMLIESHNIAKDTRKDSVSMKTLALLTMFFLPATSFASILAMPFFNQQDWLHRPTTAWLWVVLTVLTTSIAVAIYIFFTHRSLRSQNCDARSDEEDELDSVDLDNGD</sequence>
<organism evidence="1 2">
    <name type="scientific">Lindgomyces ingoldianus</name>
    <dbReference type="NCBI Taxonomy" id="673940"/>
    <lineage>
        <taxon>Eukaryota</taxon>
        <taxon>Fungi</taxon>
        <taxon>Dikarya</taxon>
        <taxon>Ascomycota</taxon>
        <taxon>Pezizomycotina</taxon>
        <taxon>Dothideomycetes</taxon>
        <taxon>Pleosporomycetidae</taxon>
        <taxon>Pleosporales</taxon>
        <taxon>Lindgomycetaceae</taxon>
        <taxon>Lindgomyces</taxon>
    </lineage>
</organism>
<dbReference type="EMBL" id="MU003534">
    <property type="protein sequence ID" value="KAF2464725.1"/>
    <property type="molecule type" value="Genomic_DNA"/>
</dbReference>
<gene>
    <name evidence="1" type="ORF">BDR25DRAFT_307059</name>
</gene>